<evidence type="ECO:0000313" key="13">
    <source>
        <dbReference type="EMBL" id="OIN61062.1"/>
    </source>
</evidence>
<evidence type="ECO:0000259" key="12">
    <source>
        <dbReference type="PROSITE" id="PS50928"/>
    </source>
</evidence>
<keyword evidence="8 10" id="KW-1133">Transmembrane helix</keyword>
<evidence type="ECO:0000256" key="11">
    <source>
        <dbReference type="RuleBase" id="RU365097"/>
    </source>
</evidence>
<evidence type="ECO:0000256" key="10">
    <source>
        <dbReference type="RuleBase" id="RU363032"/>
    </source>
</evidence>
<keyword evidence="14" id="KW-1185">Reference proteome</keyword>
<feature type="transmembrane region" description="Helical" evidence="10">
    <location>
        <begin position="53"/>
        <end position="71"/>
    </location>
</feature>
<accession>A0A1S2VQM1</accession>
<dbReference type="GO" id="GO:0015098">
    <property type="term" value="F:molybdate ion transmembrane transporter activity"/>
    <property type="evidence" value="ECO:0007669"/>
    <property type="project" value="UniProtKB-UniRule"/>
</dbReference>
<dbReference type="EMBL" id="MORL01000001">
    <property type="protein sequence ID" value="OIN61062.1"/>
    <property type="molecule type" value="Genomic_DNA"/>
</dbReference>
<comment type="similarity">
    <text evidence="3 11">Belongs to the binding-protein-dependent transport system permease family. CysTW subfamily.</text>
</comment>
<dbReference type="AlphaFoldDB" id="A0A1S2VQM1"/>
<feature type="transmembrane region" description="Helical" evidence="10">
    <location>
        <begin position="91"/>
        <end position="111"/>
    </location>
</feature>
<dbReference type="Gene3D" id="1.10.3720.10">
    <property type="entry name" value="MetI-like"/>
    <property type="match status" value="1"/>
</dbReference>
<dbReference type="InterPro" id="IPR035906">
    <property type="entry name" value="MetI-like_sf"/>
</dbReference>
<proteinExistence type="inferred from homology"/>
<organism evidence="13 14">
    <name type="scientific">Arsenicibacter rosenii</name>
    <dbReference type="NCBI Taxonomy" id="1750698"/>
    <lineage>
        <taxon>Bacteria</taxon>
        <taxon>Pseudomonadati</taxon>
        <taxon>Bacteroidota</taxon>
        <taxon>Cytophagia</taxon>
        <taxon>Cytophagales</taxon>
        <taxon>Spirosomataceae</taxon>
        <taxon>Arsenicibacter</taxon>
    </lineage>
</organism>
<evidence type="ECO:0000313" key="14">
    <source>
        <dbReference type="Proteomes" id="UP000181790"/>
    </source>
</evidence>
<dbReference type="GO" id="GO:0005886">
    <property type="term" value="C:plasma membrane"/>
    <property type="evidence" value="ECO:0007669"/>
    <property type="project" value="UniProtKB-SubCell"/>
</dbReference>
<gene>
    <name evidence="13" type="ORF">BLX24_03025</name>
</gene>
<dbReference type="InterPro" id="IPR011867">
    <property type="entry name" value="ModB_ABC"/>
</dbReference>
<reference evidence="13 14" key="1">
    <citation type="submission" date="2016-10" db="EMBL/GenBank/DDBJ databases">
        <title>Arsenicibacter rosenii gen. nov., sp. nov., an efficient arsenic-methylating bacterium isolated from an arsenic-contaminated paddy soil.</title>
        <authorList>
            <person name="Huang K."/>
        </authorList>
    </citation>
    <scope>NUCLEOTIDE SEQUENCE [LARGE SCALE GENOMIC DNA]</scope>
    <source>
        <strain evidence="13 14">SM-1</strain>
    </source>
</reference>
<dbReference type="PROSITE" id="PS50928">
    <property type="entry name" value="ABC_TM1"/>
    <property type="match status" value="1"/>
</dbReference>
<dbReference type="RefSeq" id="WP_071501567.1">
    <property type="nucleotide sequence ID" value="NZ_MORL01000001.1"/>
</dbReference>
<sequence length="227" mass="24905">MHTPIDWEPIRVTFWLTLRLAGITTLLLLLTGIPLAGWLAISRFRLKPAIEALISLPIVLPPSVVGFYLLLAFSPTSAFGNWLLQTFDIQLVFSFNGLVIASLLYSLPFMVHPIQAGLENLPVSWREAAYTLGQSPVKTVWKVLLPNCKPAILTGVVLSFAHTIGEFGLVLMIGGNLPGQTRVASIAIYDEVEQLHFETAHAYAGLLLGLSFAILVLVYSINKRVTI</sequence>
<keyword evidence="9 10" id="KW-0472">Membrane</keyword>
<keyword evidence="5 11" id="KW-1003">Cell membrane</keyword>
<keyword evidence="7 10" id="KW-0812">Transmembrane</keyword>
<comment type="function">
    <text evidence="1 11">Part of the binding-protein-dependent transport system for molybdenum; probably responsible for the translocation of the substrate across the membrane.</text>
</comment>
<comment type="caution">
    <text evidence="13">The sequence shown here is derived from an EMBL/GenBank/DDBJ whole genome shotgun (WGS) entry which is preliminary data.</text>
</comment>
<dbReference type="InterPro" id="IPR000515">
    <property type="entry name" value="MetI-like"/>
</dbReference>
<evidence type="ECO:0000256" key="8">
    <source>
        <dbReference type="ARBA" id="ARBA00022989"/>
    </source>
</evidence>
<keyword evidence="4 10" id="KW-0813">Transport</keyword>
<feature type="transmembrane region" description="Helical" evidence="10">
    <location>
        <begin position="200"/>
        <end position="221"/>
    </location>
</feature>
<evidence type="ECO:0000256" key="4">
    <source>
        <dbReference type="ARBA" id="ARBA00022448"/>
    </source>
</evidence>
<feature type="transmembrane region" description="Helical" evidence="10">
    <location>
        <begin position="151"/>
        <end position="173"/>
    </location>
</feature>
<feature type="domain" description="ABC transmembrane type-1" evidence="12">
    <location>
        <begin position="14"/>
        <end position="218"/>
    </location>
</feature>
<evidence type="ECO:0000256" key="6">
    <source>
        <dbReference type="ARBA" id="ARBA00022505"/>
    </source>
</evidence>
<dbReference type="OrthoDB" id="9795403at2"/>
<dbReference type="SUPFAM" id="SSF161098">
    <property type="entry name" value="MetI-like"/>
    <property type="match status" value="1"/>
</dbReference>
<comment type="subcellular location">
    <subcellularLocation>
        <location evidence="2 10">Cell membrane</location>
        <topology evidence="2 10">Multi-pass membrane protein</topology>
    </subcellularLocation>
</comment>
<dbReference type="Proteomes" id="UP000181790">
    <property type="component" value="Unassembled WGS sequence"/>
</dbReference>
<evidence type="ECO:0000256" key="1">
    <source>
        <dbReference type="ARBA" id="ARBA00002949"/>
    </source>
</evidence>
<feature type="transmembrane region" description="Helical" evidence="10">
    <location>
        <begin position="20"/>
        <end position="41"/>
    </location>
</feature>
<evidence type="ECO:0000256" key="3">
    <source>
        <dbReference type="ARBA" id="ARBA00007069"/>
    </source>
</evidence>
<keyword evidence="6 11" id="KW-0500">Molybdenum</keyword>
<protein>
    <recommendedName>
        <fullName evidence="11">Molybdenum transport system permease</fullName>
    </recommendedName>
</protein>
<evidence type="ECO:0000256" key="9">
    <source>
        <dbReference type="ARBA" id="ARBA00023136"/>
    </source>
</evidence>
<evidence type="ECO:0000256" key="7">
    <source>
        <dbReference type="ARBA" id="ARBA00022692"/>
    </source>
</evidence>
<dbReference type="NCBIfam" id="TIGR02141">
    <property type="entry name" value="modB_ABC"/>
    <property type="match status" value="1"/>
</dbReference>
<dbReference type="PANTHER" id="PTHR30183:SF8">
    <property type="entry name" value="MOLYBDENUM TRANSPORT SYSTEM PERMEASE"/>
    <property type="match status" value="1"/>
</dbReference>
<evidence type="ECO:0000256" key="5">
    <source>
        <dbReference type="ARBA" id="ARBA00022475"/>
    </source>
</evidence>
<dbReference type="CDD" id="cd06261">
    <property type="entry name" value="TM_PBP2"/>
    <property type="match status" value="1"/>
</dbReference>
<evidence type="ECO:0000256" key="2">
    <source>
        <dbReference type="ARBA" id="ARBA00004651"/>
    </source>
</evidence>
<dbReference type="PANTHER" id="PTHR30183">
    <property type="entry name" value="MOLYBDENUM TRANSPORT SYSTEM PERMEASE PROTEIN MODB"/>
    <property type="match status" value="1"/>
</dbReference>
<name>A0A1S2VQM1_9BACT</name>
<dbReference type="Pfam" id="PF00528">
    <property type="entry name" value="BPD_transp_1"/>
    <property type="match status" value="1"/>
</dbReference>